<dbReference type="InterPro" id="IPR045076">
    <property type="entry name" value="MutS"/>
</dbReference>
<gene>
    <name evidence="8" type="ORF">K435DRAFT_750810</name>
</gene>
<dbReference type="GO" id="GO:0006298">
    <property type="term" value="P:mismatch repair"/>
    <property type="evidence" value="ECO:0007669"/>
    <property type="project" value="InterPro"/>
</dbReference>
<dbReference type="GO" id="GO:0005634">
    <property type="term" value="C:nucleus"/>
    <property type="evidence" value="ECO:0007669"/>
    <property type="project" value="TreeGrafter"/>
</dbReference>
<dbReference type="CDD" id="cd03281">
    <property type="entry name" value="ABC_MSH5_euk"/>
    <property type="match status" value="1"/>
</dbReference>
<dbReference type="Gene3D" id="3.40.50.300">
    <property type="entry name" value="P-loop containing nucleotide triphosphate hydrolases"/>
    <property type="match status" value="1"/>
</dbReference>
<keyword evidence="9" id="KW-1185">Reference proteome</keyword>
<sequence>MILEQASPDVALTSSRSDDLFIDTVRDFMDSSGGILQIRPYKEFSATRGRDRLLSLQFLSDLSCQDADIMHPSESSETRSKNAYDFMKKRVIGDPATKKWNASIRLSNFVAVESSPLCMSSVGALIDYLVREHAMANMDDENLSSLEVRDIEFLALNEVMQINMDALFSLQVFENESHASIHSDKTKEGLSLAGVLNNTHTSLGRALMRMWLLRPSLSLNTIRARHDAVECFLSVENLSIINSLHGHLKGIKNIPRMLGILKTGHAKVSDWQGLVKFTVICVMLKETLSELHDAGSIEIVKKVISALDIVKFRDIGTRINDIIDWEESAESGRVCVRPRIDEELDKRKHVYHGIDSILSKVAERICQAVPSDYASTLNIVYFPQLGFLICVPMREEWSTESGIQVLDGWSFQFSSESHVYFKSQEMHDMDAYIGDLHSLVVDREIEIVQNLSEEILVHYDAMSNTCDVCAELDCLLAFADASNIGNYRRPEMVEENIIDIAQGRHPLQEMVVDTFVPNNTRLAGGLGNGVTDDDTEMGGRHSIVLCTGPNACGKSVYLKQVALIQYMAQIGCFVPAERATLGIVDKIFTRVSTRESVSKVQSAFMIDLNQVSLALRNSTPRSLILLDEFGKGTLPTGSSSFYEVSSYGAGLLCGVIKHFLSRKEMCPKVLVTTHFHEIFRQDLLDPKSVPISFQHMQVMFTQAGAPSSSVSRSGGADPMLGPGDEITYLYRLAEGLSLDSHAAKCAEVFGIPSRFVKRAQRVSQLISAHEIGQLLDEAMSKEDVRDLEDAEAVCRRFLAWNLQEEQEDVKTRLGKVLGKVDNDNNDIGNDAEMDEDLKG</sequence>
<keyword evidence="3" id="KW-0067">ATP-binding</keyword>
<evidence type="ECO:0000313" key="8">
    <source>
        <dbReference type="EMBL" id="THV00846.1"/>
    </source>
</evidence>
<protein>
    <recommendedName>
        <fullName evidence="10">DNA mismatch repair proteins mutS family domain-containing protein</fullName>
    </recommendedName>
</protein>
<dbReference type="Gene3D" id="1.10.1420.10">
    <property type="match status" value="1"/>
</dbReference>
<dbReference type="SUPFAM" id="SSF52540">
    <property type="entry name" value="P-loop containing nucleoside triphosphate hydrolases"/>
    <property type="match status" value="1"/>
</dbReference>
<dbReference type="Pfam" id="PF05192">
    <property type="entry name" value="MutS_III"/>
    <property type="match status" value="1"/>
</dbReference>
<dbReference type="SUPFAM" id="SSF48334">
    <property type="entry name" value="DNA repair protein MutS, domain III"/>
    <property type="match status" value="1"/>
</dbReference>
<dbReference type="GO" id="GO:0051026">
    <property type="term" value="P:chiasma assembly"/>
    <property type="evidence" value="ECO:0007669"/>
    <property type="project" value="TreeGrafter"/>
</dbReference>
<dbReference type="InterPro" id="IPR027417">
    <property type="entry name" value="P-loop_NTPase"/>
</dbReference>
<organism evidence="8 9">
    <name type="scientific">Dendrothele bispora (strain CBS 962.96)</name>
    <dbReference type="NCBI Taxonomy" id="1314807"/>
    <lineage>
        <taxon>Eukaryota</taxon>
        <taxon>Fungi</taxon>
        <taxon>Dikarya</taxon>
        <taxon>Basidiomycota</taxon>
        <taxon>Agaricomycotina</taxon>
        <taxon>Agaricomycetes</taxon>
        <taxon>Agaricomycetidae</taxon>
        <taxon>Agaricales</taxon>
        <taxon>Agaricales incertae sedis</taxon>
        <taxon>Dendrothele</taxon>
    </lineage>
</organism>
<evidence type="ECO:0000256" key="3">
    <source>
        <dbReference type="ARBA" id="ARBA00022840"/>
    </source>
</evidence>
<feature type="domain" description="DNA mismatch repair protein MutS core" evidence="6">
    <location>
        <begin position="187"/>
        <end position="511"/>
    </location>
</feature>
<dbReference type="GO" id="GO:0030983">
    <property type="term" value="F:mismatched DNA binding"/>
    <property type="evidence" value="ECO:0007669"/>
    <property type="project" value="InterPro"/>
</dbReference>
<dbReference type="Pfam" id="PF00488">
    <property type="entry name" value="MutS_V"/>
    <property type="match status" value="1"/>
</dbReference>
<evidence type="ECO:0008006" key="10">
    <source>
        <dbReference type="Google" id="ProtNLM"/>
    </source>
</evidence>
<dbReference type="SMART" id="SM00534">
    <property type="entry name" value="MUTSac"/>
    <property type="match status" value="1"/>
</dbReference>
<dbReference type="SMART" id="SM00533">
    <property type="entry name" value="MUTSd"/>
    <property type="match status" value="1"/>
</dbReference>
<dbReference type="InterPro" id="IPR036187">
    <property type="entry name" value="DNA_mismatch_repair_MutS_sf"/>
</dbReference>
<feature type="domain" description="DNA mismatch repair proteins mutS family" evidence="7">
    <location>
        <begin position="541"/>
        <end position="764"/>
    </location>
</feature>
<evidence type="ECO:0000256" key="4">
    <source>
        <dbReference type="ARBA" id="ARBA00023125"/>
    </source>
</evidence>
<proteinExistence type="inferred from homology"/>
<evidence type="ECO:0000313" key="9">
    <source>
        <dbReference type="Proteomes" id="UP000297245"/>
    </source>
</evidence>
<keyword evidence="4" id="KW-0238">DNA-binding</keyword>
<dbReference type="InterPro" id="IPR011184">
    <property type="entry name" value="DNA_mismatch_repair_Msh2"/>
</dbReference>
<evidence type="ECO:0000256" key="1">
    <source>
        <dbReference type="ARBA" id="ARBA00006271"/>
    </source>
</evidence>
<comment type="similarity">
    <text evidence="1">Belongs to the DNA mismatch repair MutS family.</text>
</comment>
<accession>A0A4V4HH08</accession>
<dbReference type="PANTHER" id="PTHR11361:SF20">
    <property type="entry name" value="MUTS PROTEIN HOMOLOG 5"/>
    <property type="match status" value="1"/>
</dbReference>
<dbReference type="GO" id="GO:0005524">
    <property type="term" value="F:ATP binding"/>
    <property type="evidence" value="ECO:0007669"/>
    <property type="project" value="UniProtKB-KW"/>
</dbReference>
<evidence type="ECO:0000256" key="5">
    <source>
        <dbReference type="SAM" id="MobiDB-lite"/>
    </source>
</evidence>
<evidence type="ECO:0000259" key="7">
    <source>
        <dbReference type="SMART" id="SM00534"/>
    </source>
</evidence>
<evidence type="ECO:0000259" key="6">
    <source>
        <dbReference type="SMART" id="SM00533"/>
    </source>
</evidence>
<dbReference type="PANTHER" id="PTHR11361">
    <property type="entry name" value="DNA MISMATCH REPAIR PROTEIN MUTS FAMILY MEMBER"/>
    <property type="match status" value="1"/>
</dbReference>
<dbReference type="InterPro" id="IPR007696">
    <property type="entry name" value="DNA_mismatch_repair_MutS_core"/>
</dbReference>
<dbReference type="InterPro" id="IPR000432">
    <property type="entry name" value="DNA_mismatch_repair_MutS_C"/>
</dbReference>
<evidence type="ECO:0000256" key="2">
    <source>
        <dbReference type="ARBA" id="ARBA00022741"/>
    </source>
</evidence>
<feature type="compositionally biased region" description="Acidic residues" evidence="5">
    <location>
        <begin position="829"/>
        <end position="839"/>
    </location>
</feature>
<dbReference type="OrthoDB" id="29596at2759"/>
<dbReference type="EMBL" id="ML179098">
    <property type="protein sequence ID" value="THV00846.1"/>
    <property type="molecule type" value="Genomic_DNA"/>
</dbReference>
<name>A0A4V4HH08_DENBC</name>
<reference evidence="8 9" key="1">
    <citation type="journal article" date="2019" name="Nat. Ecol. Evol.">
        <title>Megaphylogeny resolves global patterns of mushroom evolution.</title>
        <authorList>
            <person name="Varga T."/>
            <person name="Krizsan K."/>
            <person name="Foldi C."/>
            <person name="Dima B."/>
            <person name="Sanchez-Garcia M."/>
            <person name="Sanchez-Ramirez S."/>
            <person name="Szollosi G.J."/>
            <person name="Szarkandi J.G."/>
            <person name="Papp V."/>
            <person name="Albert L."/>
            <person name="Andreopoulos W."/>
            <person name="Angelini C."/>
            <person name="Antonin V."/>
            <person name="Barry K.W."/>
            <person name="Bougher N.L."/>
            <person name="Buchanan P."/>
            <person name="Buyck B."/>
            <person name="Bense V."/>
            <person name="Catcheside P."/>
            <person name="Chovatia M."/>
            <person name="Cooper J."/>
            <person name="Damon W."/>
            <person name="Desjardin D."/>
            <person name="Finy P."/>
            <person name="Geml J."/>
            <person name="Haridas S."/>
            <person name="Hughes K."/>
            <person name="Justo A."/>
            <person name="Karasinski D."/>
            <person name="Kautmanova I."/>
            <person name="Kiss B."/>
            <person name="Kocsube S."/>
            <person name="Kotiranta H."/>
            <person name="LaButti K.M."/>
            <person name="Lechner B.E."/>
            <person name="Liimatainen K."/>
            <person name="Lipzen A."/>
            <person name="Lukacs Z."/>
            <person name="Mihaltcheva S."/>
            <person name="Morgado L.N."/>
            <person name="Niskanen T."/>
            <person name="Noordeloos M.E."/>
            <person name="Ohm R.A."/>
            <person name="Ortiz-Santana B."/>
            <person name="Ovrebo C."/>
            <person name="Racz N."/>
            <person name="Riley R."/>
            <person name="Savchenko A."/>
            <person name="Shiryaev A."/>
            <person name="Soop K."/>
            <person name="Spirin V."/>
            <person name="Szebenyi C."/>
            <person name="Tomsovsky M."/>
            <person name="Tulloss R.E."/>
            <person name="Uehling J."/>
            <person name="Grigoriev I.V."/>
            <person name="Vagvolgyi C."/>
            <person name="Papp T."/>
            <person name="Martin F.M."/>
            <person name="Miettinen O."/>
            <person name="Hibbett D.S."/>
            <person name="Nagy L.G."/>
        </authorList>
    </citation>
    <scope>NUCLEOTIDE SEQUENCE [LARGE SCALE GENOMIC DNA]</scope>
    <source>
        <strain evidence="8 9">CBS 962.96</strain>
    </source>
</reference>
<feature type="region of interest" description="Disordered" evidence="5">
    <location>
        <begin position="820"/>
        <end position="839"/>
    </location>
</feature>
<keyword evidence="2" id="KW-0547">Nucleotide-binding</keyword>
<dbReference type="AlphaFoldDB" id="A0A4V4HH08"/>
<dbReference type="GO" id="GO:0140664">
    <property type="term" value="F:ATP-dependent DNA damage sensor activity"/>
    <property type="evidence" value="ECO:0007669"/>
    <property type="project" value="InterPro"/>
</dbReference>
<dbReference type="Proteomes" id="UP000297245">
    <property type="component" value="Unassembled WGS sequence"/>
</dbReference>
<dbReference type="PIRSF" id="PIRSF005813">
    <property type="entry name" value="MSH2"/>
    <property type="match status" value="1"/>
</dbReference>